<dbReference type="GO" id="GO:0030178">
    <property type="term" value="P:negative regulation of Wnt signaling pathway"/>
    <property type="evidence" value="ECO:0007669"/>
    <property type="project" value="InterPro"/>
</dbReference>
<dbReference type="EMBL" id="GBRD01001387">
    <property type="protein sequence ID" value="JAG64434.1"/>
    <property type="molecule type" value="Transcribed_RNA"/>
</dbReference>
<dbReference type="Pfam" id="PF14921">
    <property type="entry name" value="APCDDC"/>
    <property type="match status" value="1"/>
</dbReference>
<comment type="subcellular location">
    <subcellularLocation>
        <location evidence="1">Membrane</location>
        <topology evidence="1">Single-pass membrane protein</topology>
    </subcellularLocation>
</comment>
<evidence type="ECO:0000256" key="2">
    <source>
        <dbReference type="ARBA" id="ARBA00022692"/>
    </source>
</evidence>
<organism evidence="7">
    <name type="scientific">Lygus hesperus</name>
    <name type="common">Western plant bug</name>
    <dbReference type="NCBI Taxonomy" id="30085"/>
    <lineage>
        <taxon>Eukaryota</taxon>
        <taxon>Metazoa</taxon>
        <taxon>Ecdysozoa</taxon>
        <taxon>Arthropoda</taxon>
        <taxon>Hexapoda</taxon>
        <taxon>Insecta</taxon>
        <taxon>Pterygota</taxon>
        <taxon>Neoptera</taxon>
        <taxon>Paraneoptera</taxon>
        <taxon>Hemiptera</taxon>
        <taxon>Heteroptera</taxon>
        <taxon>Panheteroptera</taxon>
        <taxon>Cimicomorpha</taxon>
        <taxon>Miridae</taxon>
        <taxon>Mirini</taxon>
        <taxon>Lygus</taxon>
    </lineage>
</organism>
<evidence type="ECO:0000256" key="1">
    <source>
        <dbReference type="ARBA" id="ARBA00004167"/>
    </source>
</evidence>
<keyword evidence="2" id="KW-0812">Transmembrane</keyword>
<feature type="non-terminal residue" evidence="7">
    <location>
        <position position="1"/>
    </location>
</feature>
<dbReference type="InterPro" id="IPR029405">
    <property type="entry name" value="APCDD1_dom"/>
</dbReference>
<dbReference type="GO" id="GO:0005886">
    <property type="term" value="C:plasma membrane"/>
    <property type="evidence" value="ECO:0007669"/>
    <property type="project" value="InterPro"/>
</dbReference>
<feature type="non-terminal residue" evidence="7">
    <location>
        <position position="127"/>
    </location>
</feature>
<accession>A0A0K8TFY0</accession>
<dbReference type="PANTHER" id="PTHR31021:SF1">
    <property type="entry name" value="CHROMOSOME UNDETERMINED SCAFFOLD_56, WHOLE GENOME SHOTGUN SEQUENCE"/>
    <property type="match status" value="1"/>
</dbReference>
<keyword evidence="3" id="KW-0732">Signal</keyword>
<evidence type="ECO:0000256" key="4">
    <source>
        <dbReference type="ARBA" id="ARBA00023136"/>
    </source>
</evidence>
<name>A0A0K8TFY0_LYGHE</name>
<dbReference type="AlphaFoldDB" id="A0A0K8TFY0"/>
<dbReference type="PANTHER" id="PTHR31021">
    <property type="entry name" value="ADENOMATOSIS POLYPOSIS COLI DOWN-REGULATED 1"/>
    <property type="match status" value="1"/>
</dbReference>
<keyword evidence="5" id="KW-0325">Glycoprotein</keyword>
<reference evidence="7" key="1">
    <citation type="submission" date="2014-09" db="EMBL/GenBank/DDBJ databases">
        <authorList>
            <person name="Magalhaes I.L.F."/>
            <person name="Oliveira U."/>
            <person name="Santos F.R."/>
            <person name="Vidigal T.H.D.A."/>
            <person name="Brescovit A.D."/>
            <person name="Santos A.J."/>
        </authorList>
    </citation>
    <scope>NUCLEOTIDE SEQUENCE</scope>
</reference>
<feature type="domain" description="APCDD1" evidence="6">
    <location>
        <begin position="17"/>
        <end position="125"/>
    </location>
</feature>
<evidence type="ECO:0000256" key="3">
    <source>
        <dbReference type="ARBA" id="ARBA00022729"/>
    </source>
</evidence>
<protein>
    <recommendedName>
        <fullName evidence="6">APCDD1 domain-containing protein</fullName>
    </recommendedName>
</protein>
<dbReference type="InterPro" id="IPR042425">
    <property type="entry name" value="APCDD1"/>
</dbReference>
<keyword evidence="4" id="KW-0472">Membrane</keyword>
<dbReference type="GO" id="GO:0017147">
    <property type="term" value="F:Wnt-protein binding"/>
    <property type="evidence" value="ECO:0007669"/>
    <property type="project" value="InterPro"/>
</dbReference>
<evidence type="ECO:0000256" key="5">
    <source>
        <dbReference type="ARBA" id="ARBA00023180"/>
    </source>
</evidence>
<evidence type="ECO:0000259" key="6">
    <source>
        <dbReference type="Pfam" id="PF14921"/>
    </source>
</evidence>
<proteinExistence type="predicted"/>
<sequence length="127" mass="14387">LIATLFLIALTKGIGPSCDEVVQTVAQADKGTVIFEQPPLAGTWVSDRCETRPGPEYILRWHWYSDNGTYSHNTYFYLDDGCSRPLWSRCVKGTYAHRGKSWLMSGSDQLEIFLQEVMIILYSTTMA</sequence>
<evidence type="ECO:0000313" key="7">
    <source>
        <dbReference type="EMBL" id="JAG64434.1"/>
    </source>
</evidence>